<keyword evidence="2" id="KW-0904">Protein phosphatase</keyword>
<evidence type="ECO:0000256" key="1">
    <source>
        <dbReference type="ARBA" id="ARBA00022801"/>
    </source>
</evidence>
<sequence>MRSCCHVPTVVEEEYKNRGEVMLRFEIRYASTHSHPQAFVTDGVINQRVAIVDQKLGEGPGSSSRAGWGRGDLRDLDCLSVLGTLGNAEMRTPFPPDRRGIRGCPRVSHGGSVESVASGPGAARRRYGGIGLSLVVSDGCADSAEQLYATWPAALRPAPFRLAASDRRASSSPEDGQSRPAANTHTYHHQDPRQRANPTGLFILRTSHPSDENFRLRDFPTMTAVTPRLSQRPVSRTPNKDEVEDPFWPLFLKRANVSAAILPLCLKSVVIATLSLYLLNQKHLLPKHLSQVVSKVPEVESLKSAVSFIQEHESKGNKVYVHCKAGHGRSAAVVMAWLLYKEPLADPQDLNEKLCSLRDVRKSLWKQTNVNIYLEWLKEGGMTDGESEEDDRNNRHRKRGKTSTKKDVSEGEEDSFAFGQVFSDEDESSWTDESDFDFSDGADASDFEDERGYDIWRH</sequence>
<dbReference type="PROSITE" id="PS50056">
    <property type="entry name" value="TYR_PHOSPHATASE_2"/>
    <property type="match status" value="1"/>
</dbReference>
<accession>K0SZ60</accession>
<feature type="region of interest" description="Disordered" evidence="3">
    <location>
        <begin position="383"/>
        <end position="458"/>
    </location>
</feature>
<dbReference type="InterPro" id="IPR016130">
    <property type="entry name" value="Tyr_Pase_AS"/>
</dbReference>
<feature type="region of interest" description="Disordered" evidence="3">
    <location>
        <begin position="164"/>
        <end position="196"/>
    </location>
</feature>
<feature type="compositionally biased region" description="Basic residues" evidence="3">
    <location>
        <begin position="394"/>
        <end position="403"/>
    </location>
</feature>
<dbReference type="InterPro" id="IPR000387">
    <property type="entry name" value="Tyr_Pase_dom"/>
</dbReference>
<dbReference type="InterPro" id="IPR029021">
    <property type="entry name" value="Prot-tyrosine_phosphatase-like"/>
</dbReference>
<dbReference type="OrthoDB" id="273181at2759"/>
<dbReference type="EMBL" id="AGNL01015083">
    <property type="protein sequence ID" value="EJK66316.1"/>
    <property type="molecule type" value="Genomic_DNA"/>
</dbReference>
<organism evidence="5 6">
    <name type="scientific">Thalassiosira oceanica</name>
    <name type="common">Marine diatom</name>
    <dbReference type="NCBI Taxonomy" id="159749"/>
    <lineage>
        <taxon>Eukaryota</taxon>
        <taxon>Sar</taxon>
        <taxon>Stramenopiles</taxon>
        <taxon>Ochrophyta</taxon>
        <taxon>Bacillariophyta</taxon>
        <taxon>Coscinodiscophyceae</taxon>
        <taxon>Thalassiosirophycidae</taxon>
        <taxon>Thalassiosirales</taxon>
        <taxon>Thalassiosiraceae</taxon>
        <taxon>Thalassiosira</taxon>
    </lineage>
</organism>
<reference evidence="5 6" key="1">
    <citation type="journal article" date="2012" name="Genome Biol.">
        <title>Genome and low-iron response of an oceanic diatom adapted to chronic iron limitation.</title>
        <authorList>
            <person name="Lommer M."/>
            <person name="Specht M."/>
            <person name="Roy A.S."/>
            <person name="Kraemer L."/>
            <person name="Andreson R."/>
            <person name="Gutowska M.A."/>
            <person name="Wolf J."/>
            <person name="Bergner S.V."/>
            <person name="Schilhabel M.B."/>
            <person name="Klostermeier U.C."/>
            <person name="Beiko R.G."/>
            <person name="Rosenstiel P."/>
            <person name="Hippler M."/>
            <person name="Laroche J."/>
        </authorList>
    </citation>
    <scope>NUCLEOTIDE SEQUENCE [LARGE SCALE GENOMIC DNA]</scope>
    <source>
        <strain evidence="5 6">CCMP1005</strain>
    </source>
</reference>
<dbReference type="GO" id="GO:0004721">
    <property type="term" value="F:phosphoprotein phosphatase activity"/>
    <property type="evidence" value="ECO:0007669"/>
    <property type="project" value="UniProtKB-KW"/>
</dbReference>
<proteinExistence type="predicted"/>
<dbReference type="SMART" id="SM00195">
    <property type="entry name" value="DSPc"/>
    <property type="match status" value="1"/>
</dbReference>
<keyword evidence="6" id="KW-1185">Reference proteome</keyword>
<dbReference type="eggNOG" id="ENOG502SH2N">
    <property type="taxonomic scope" value="Eukaryota"/>
</dbReference>
<dbReference type="InterPro" id="IPR000340">
    <property type="entry name" value="Dual-sp_phosphatase_cat-dom"/>
</dbReference>
<dbReference type="SUPFAM" id="SSF52799">
    <property type="entry name" value="(Phosphotyrosine protein) phosphatases II"/>
    <property type="match status" value="1"/>
</dbReference>
<feature type="compositionally biased region" description="Acidic residues" evidence="3">
    <location>
        <begin position="423"/>
        <end position="449"/>
    </location>
</feature>
<feature type="domain" description="Tyrosine specific protein phosphatases" evidence="4">
    <location>
        <begin position="300"/>
        <end position="364"/>
    </location>
</feature>
<dbReference type="InterPro" id="IPR020422">
    <property type="entry name" value="TYR_PHOSPHATASE_DUAL_dom"/>
</dbReference>
<comment type="caution">
    <text evidence="5">The sequence shown here is derived from an EMBL/GenBank/DDBJ whole genome shotgun (WGS) entry which is preliminary data.</text>
</comment>
<evidence type="ECO:0000256" key="2">
    <source>
        <dbReference type="ARBA" id="ARBA00022912"/>
    </source>
</evidence>
<evidence type="ECO:0000313" key="5">
    <source>
        <dbReference type="EMBL" id="EJK66316.1"/>
    </source>
</evidence>
<feature type="region of interest" description="Disordered" evidence="3">
    <location>
        <begin position="90"/>
        <end position="122"/>
    </location>
</feature>
<protein>
    <recommendedName>
        <fullName evidence="4">Tyrosine specific protein phosphatases domain-containing protein</fullName>
    </recommendedName>
</protein>
<keyword evidence="1" id="KW-0378">Hydrolase</keyword>
<dbReference type="AlphaFoldDB" id="K0SZ60"/>
<evidence type="ECO:0000313" key="6">
    <source>
        <dbReference type="Proteomes" id="UP000266841"/>
    </source>
</evidence>
<dbReference type="Pfam" id="PF00782">
    <property type="entry name" value="DSPc"/>
    <property type="match status" value="1"/>
</dbReference>
<evidence type="ECO:0000259" key="4">
    <source>
        <dbReference type="PROSITE" id="PS50056"/>
    </source>
</evidence>
<dbReference type="PANTHER" id="PTHR46274">
    <property type="entry name" value="PHOSPHATIDYLINOSITOL PHOSPHATASE"/>
    <property type="match status" value="1"/>
</dbReference>
<dbReference type="Gene3D" id="3.90.190.10">
    <property type="entry name" value="Protein tyrosine phosphatase superfamily"/>
    <property type="match status" value="1"/>
</dbReference>
<dbReference type="PROSITE" id="PS00383">
    <property type="entry name" value="TYR_PHOSPHATASE_1"/>
    <property type="match status" value="1"/>
</dbReference>
<name>K0SZ60_THAOC</name>
<dbReference type="Proteomes" id="UP000266841">
    <property type="component" value="Unassembled WGS sequence"/>
</dbReference>
<evidence type="ECO:0000256" key="3">
    <source>
        <dbReference type="SAM" id="MobiDB-lite"/>
    </source>
</evidence>
<gene>
    <name evidence="5" type="ORF">THAOC_12773</name>
</gene>
<dbReference type="PANTHER" id="PTHR46274:SF6">
    <property type="entry name" value="TYR_PHOSPHATASE_2 DOMAIN-CONTAINING PROTEIN"/>
    <property type="match status" value="1"/>
</dbReference>